<name>A0A0A8ZM86_ARUDO</name>
<proteinExistence type="predicted"/>
<protein>
    <submittedName>
        <fullName evidence="1">Uncharacterized protein</fullName>
    </submittedName>
</protein>
<dbReference type="EMBL" id="GBRH01261943">
    <property type="protein sequence ID" value="JAD35952.1"/>
    <property type="molecule type" value="Transcribed_RNA"/>
</dbReference>
<accession>A0A0A8ZM86</accession>
<reference evidence="1" key="1">
    <citation type="submission" date="2014-09" db="EMBL/GenBank/DDBJ databases">
        <authorList>
            <person name="Magalhaes I.L.F."/>
            <person name="Oliveira U."/>
            <person name="Santos F.R."/>
            <person name="Vidigal T.H.D.A."/>
            <person name="Brescovit A.D."/>
            <person name="Santos A.J."/>
        </authorList>
    </citation>
    <scope>NUCLEOTIDE SEQUENCE</scope>
    <source>
        <tissue evidence="1">Shoot tissue taken approximately 20 cm above the soil surface</tissue>
    </source>
</reference>
<sequence>MQIVFYGTVPMENLETVFCYNTKTSVGPFNILSFKGNY</sequence>
<dbReference type="AlphaFoldDB" id="A0A0A8ZM86"/>
<reference evidence="1" key="2">
    <citation type="journal article" date="2015" name="Data Brief">
        <title>Shoot transcriptome of the giant reed, Arundo donax.</title>
        <authorList>
            <person name="Barrero R.A."/>
            <person name="Guerrero F.D."/>
            <person name="Moolhuijzen P."/>
            <person name="Goolsby J.A."/>
            <person name="Tidwell J."/>
            <person name="Bellgard S.E."/>
            <person name="Bellgard M.I."/>
        </authorList>
    </citation>
    <scope>NUCLEOTIDE SEQUENCE</scope>
    <source>
        <tissue evidence="1">Shoot tissue taken approximately 20 cm above the soil surface</tissue>
    </source>
</reference>
<organism evidence="1">
    <name type="scientific">Arundo donax</name>
    <name type="common">Giant reed</name>
    <name type="synonym">Donax arundinaceus</name>
    <dbReference type="NCBI Taxonomy" id="35708"/>
    <lineage>
        <taxon>Eukaryota</taxon>
        <taxon>Viridiplantae</taxon>
        <taxon>Streptophyta</taxon>
        <taxon>Embryophyta</taxon>
        <taxon>Tracheophyta</taxon>
        <taxon>Spermatophyta</taxon>
        <taxon>Magnoliopsida</taxon>
        <taxon>Liliopsida</taxon>
        <taxon>Poales</taxon>
        <taxon>Poaceae</taxon>
        <taxon>PACMAD clade</taxon>
        <taxon>Arundinoideae</taxon>
        <taxon>Arundineae</taxon>
        <taxon>Arundo</taxon>
    </lineage>
</organism>
<evidence type="ECO:0000313" key="1">
    <source>
        <dbReference type="EMBL" id="JAD35952.1"/>
    </source>
</evidence>